<organism evidence="3 4">
    <name type="scientific">Cladorrhinum samala</name>
    <dbReference type="NCBI Taxonomy" id="585594"/>
    <lineage>
        <taxon>Eukaryota</taxon>
        <taxon>Fungi</taxon>
        <taxon>Dikarya</taxon>
        <taxon>Ascomycota</taxon>
        <taxon>Pezizomycotina</taxon>
        <taxon>Sordariomycetes</taxon>
        <taxon>Sordariomycetidae</taxon>
        <taxon>Sordariales</taxon>
        <taxon>Podosporaceae</taxon>
        <taxon>Cladorrhinum</taxon>
    </lineage>
</organism>
<dbReference type="Pfam" id="PF14856">
    <property type="entry name" value="Hce2"/>
    <property type="match status" value="1"/>
</dbReference>
<evidence type="ECO:0000259" key="2">
    <source>
        <dbReference type="Pfam" id="PF14856"/>
    </source>
</evidence>
<dbReference type="AlphaFoldDB" id="A0AAV9HA60"/>
<evidence type="ECO:0000313" key="3">
    <source>
        <dbReference type="EMBL" id="KAK4456819.1"/>
    </source>
</evidence>
<dbReference type="InterPro" id="IPR029226">
    <property type="entry name" value="Ecp2-like"/>
</dbReference>
<proteinExistence type="predicted"/>
<feature type="chain" id="PRO_5043608817" evidence="1">
    <location>
        <begin position="22"/>
        <end position="142"/>
    </location>
</feature>
<evidence type="ECO:0000256" key="1">
    <source>
        <dbReference type="SAM" id="SignalP"/>
    </source>
</evidence>
<dbReference type="EMBL" id="MU865162">
    <property type="protein sequence ID" value="KAK4456819.1"/>
    <property type="molecule type" value="Genomic_DNA"/>
</dbReference>
<protein>
    <submittedName>
        <fullName evidence="3">Necrosis-inducing factor-domain-containing protein</fullName>
    </submittedName>
</protein>
<reference evidence="3" key="2">
    <citation type="submission" date="2023-06" db="EMBL/GenBank/DDBJ databases">
        <authorList>
            <consortium name="Lawrence Berkeley National Laboratory"/>
            <person name="Mondo S.J."/>
            <person name="Hensen N."/>
            <person name="Bonometti L."/>
            <person name="Westerberg I."/>
            <person name="Brannstrom I.O."/>
            <person name="Guillou S."/>
            <person name="Cros-Aarteil S."/>
            <person name="Calhoun S."/>
            <person name="Haridas S."/>
            <person name="Kuo A."/>
            <person name="Pangilinan J."/>
            <person name="Riley R."/>
            <person name="Labutti K."/>
            <person name="Andreopoulos B."/>
            <person name="Lipzen A."/>
            <person name="Chen C."/>
            <person name="Yanf M."/>
            <person name="Daum C."/>
            <person name="Ng V."/>
            <person name="Clum A."/>
            <person name="Steindorff A."/>
            <person name="Ohm R."/>
            <person name="Martin F."/>
            <person name="Silar P."/>
            <person name="Natvig D."/>
            <person name="Lalanne C."/>
            <person name="Gautier V."/>
            <person name="Ament-Velasquez S.L."/>
            <person name="Kruys A."/>
            <person name="Hutchinson M.I."/>
            <person name="Powell A.J."/>
            <person name="Barry K."/>
            <person name="Miller A.N."/>
            <person name="Grigoriev I.V."/>
            <person name="Debuchy R."/>
            <person name="Gladieux P."/>
            <person name="Thoren M.H."/>
            <person name="Johannesson H."/>
        </authorList>
    </citation>
    <scope>NUCLEOTIDE SEQUENCE</scope>
    <source>
        <strain evidence="3">PSN324</strain>
    </source>
</reference>
<reference evidence="3" key="1">
    <citation type="journal article" date="2023" name="Mol. Phylogenet. Evol.">
        <title>Genome-scale phylogeny and comparative genomics of the fungal order Sordariales.</title>
        <authorList>
            <person name="Hensen N."/>
            <person name="Bonometti L."/>
            <person name="Westerberg I."/>
            <person name="Brannstrom I.O."/>
            <person name="Guillou S."/>
            <person name="Cros-Aarteil S."/>
            <person name="Calhoun S."/>
            <person name="Haridas S."/>
            <person name="Kuo A."/>
            <person name="Mondo S."/>
            <person name="Pangilinan J."/>
            <person name="Riley R."/>
            <person name="LaButti K."/>
            <person name="Andreopoulos B."/>
            <person name="Lipzen A."/>
            <person name="Chen C."/>
            <person name="Yan M."/>
            <person name="Daum C."/>
            <person name="Ng V."/>
            <person name="Clum A."/>
            <person name="Steindorff A."/>
            <person name="Ohm R.A."/>
            <person name="Martin F."/>
            <person name="Silar P."/>
            <person name="Natvig D.O."/>
            <person name="Lalanne C."/>
            <person name="Gautier V."/>
            <person name="Ament-Velasquez S.L."/>
            <person name="Kruys A."/>
            <person name="Hutchinson M.I."/>
            <person name="Powell A.J."/>
            <person name="Barry K."/>
            <person name="Miller A.N."/>
            <person name="Grigoriev I.V."/>
            <person name="Debuchy R."/>
            <person name="Gladieux P."/>
            <person name="Hiltunen Thoren M."/>
            <person name="Johannesson H."/>
        </authorList>
    </citation>
    <scope>NUCLEOTIDE SEQUENCE</scope>
    <source>
        <strain evidence="3">PSN324</strain>
    </source>
</reference>
<keyword evidence="1" id="KW-0732">Signal</keyword>
<accession>A0AAV9HA60</accession>
<evidence type="ECO:0000313" key="4">
    <source>
        <dbReference type="Proteomes" id="UP001321749"/>
    </source>
</evidence>
<sequence length="142" mass="16248">MRFSKQAILVVVGFCAAVGRATSNCRDFRDWESTVSKASPTVKDCEELWTQLGWDDRLYWTIGDTQYKLAYYGTCYLGGQRAGHGTSRLGNEDLRHVIRKSIDDYKYLFDDGIERVGTKGNMTCGDDEVWDRISWGIYHSPK</sequence>
<feature type="signal peptide" evidence="1">
    <location>
        <begin position="1"/>
        <end position="21"/>
    </location>
</feature>
<dbReference type="Proteomes" id="UP001321749">
    <property type="component" value="Unassembled WGS sequence"/>
</dbReference>
<gene>
    <name evidence="3" type="ORF">QBC42DRAFT_321179</name>
</gene>
<comment type="caution">
    <text evidence="3">The sequence shown here is derived from an EMBL/GenBank/DDBJ whole genome shotgun (WGS) entry which is preliminary data.</text>
</comment>
<name>A0AAV9HA60_9PEZI</name>
<keyword evidence="4" id="KW-1185">Reference proteome</keyword>
<feature type="domain" description="Ecp2 effector protein-like" evidence="2">
    <location>
        <begin position="25"/>
        <end position="124"/>
    </location>
</feature>